<feature type="compositionally biased region" description="Acidic residues" evidence="6">
    <location>
        <begin position="78"/>
        <end position="88"/>
    </location>
</feature>
<feature type="compositionally biased region" description="Basic and acidic residues" evidence="6">
    <location>
        <begin position="68"/>
        <end position="77"/>
    </location>
</feature>
<dbReference type="GeneID" id="106810855"/>
<proteinExistence type="inferred from homology"/>
<evidence type="ECO:0000313" key="9">
    <source>
        <dbReference type="RefSeq" id="XP_014669810.1"/>
    </source>
</evidence>
<evidence type="ECO:0000256" key="6">
    <source>
        <dbReference type="SAM" id="MobiDB-lite"/>
    </source>
</evidence>
<evidence type="ECO:0000256" key="1">
    <source>
        <dbReference type="ARBA" id="ARBA00004141"/>
    </source>
</evidence>
<reference evidence="9" key="1">
    <citation type="submission" date="2025-08" db="UniProtKB">
        <authorList>
            <consortium name="RefSeq"/>
        </authorList>
    </citation>
    <scope>IDENTIFICATION</scope>
</reference>
<organism evidence="8 9">
    <name type="scientific">Priapulus caudatus</name>
    <name type="common">Priapulid worm</name>
    <dbReference type="NCBI Taxonomy" id="37621"/>
    <lineage>
        <taxon>Eukaryota</taxon>
        <taxon>Metazoa</taxon>
        <taxon>Ecdysozoa</taxon>
        <taxon>Scalidophora</taxon>
        <taxon>Priapulida</taxon>
        <taxon>Priapulimorpha</taxon>
        <taxon>Priapulimorphida</taxon>
        <taxon>Priapulidae</taxon>
        <taxon>Priapulus</taxon>
    </lineage>
</organism>
<dbReference type="RefSeq" id="XP_014669810.1">
    <property type="nucleotide sequence ID" value="XM_014814324.1"/>
</dbReference>
<protein>
    <submittedName>
        <fullName evidence="9">Transmembrane anterior posterior transformation protein 1 homolog</fullName>
    </submittedName>
</protein>
<dbReference type="Pfam" id="PF05346">
    <property type="entry name" value="DUF747"/>
    <property type="match status" value="1"/>
</dbReference>
<dbReference type="Proteomes" id="UP000695022">
    <property type="component" value="Unplaced"/>
</dbReference>
<name>A0ABM1EC89_PRICU</name>
<feature type="compositionally biased region" description="Polar residues" evidence="6">
    <location>
        <begin position="56"/>
        <end position="67"/>
    </location>
</feature>
<keyword evidence="3 7" id="KW-0812">Transmembrane</keyword>
<dbReference type="PANTHER" id="PTHR13317">
    <property type="entry name" value="TRANSMEMBRANE ANTERIOR POSTERIOR TRANSFORMATION PROTEIN 1 HOMOLOG"/>
    <property type="match status" value="1"/>
</dbReference>
<feature type="region of interest" description="Disordered" evidence="6">
    <location>
        <begin position="1"/>
        <end position="99"/>
    </location>
</feature>
<keyword evidence="5 7" id="KW-0472">Membrane</keyword>
<comment type="similarity">
    <text evidence="2">Belongs to the TAPT1 family.</text>
</comment>
<gene>
    <name evidence="9" type="primary">LOC106810855</name>
</gene>
<feature type="transmembrane region" description="Helical" evidence="7">
    <location>
        <begin position="465"/>
        <end position="490"/>
    </location>
</feature>
<evidence type="ECO:0000256" key="4">
    <source>
        <dbReference type="ARBA" id="ARBA00022989"/>
    </source>
</evidence>
<evidence type="ECO:0000256" key="5">
    <source>
        <dbReference type="ARBA" id="ARBA00023136"/>
    </source>
</evidence>
<evidence type="ECO:0000256" key="7">
    <source>
        <dbReference type="SAM" id="Phobius"/>
    </source>
</evidence>
<dbReference type="PANTHER" id="PTHR13317:SF4">
    <property type="entry name" value="TRANSMEMBRANE ANTERIOR POSTERIOR TRANSFORMATION PROTEIN 1 HOMOLOG"/>
    <property type="match status" value="1"/>
</dbReference>
<accession>A0ABM1EC89</accession>
<sequence>MNADEPRGSDSLDRLLEEATREMTGRPLTMQIDAATTSKLIENLGPLPENNREAKLSSSDGRQTQNVGDERDSGSGDDREDGGGEEAEAGPTSDGKRAPPSLFAYLQSELRSDYLPETNEATFSAKRARVYAFMKIPREVEKFMLFGFFQCADAFLYVFTYLPLRVLLALASLLFRPFLPSAPAASTSSRRWLQPSEICDVLKGALLVTCVALLNFVDVSVLYHIVRGQAVIKLYIFFNMLEIADKLFSSFGQDILDALFWTATEPRARKREHFGIVPHFALAVVYVFIHATLVLLQATTLNVAFNSHNKALLTIMLSNNFVELKGSVFKRFERNNLFQMSVSDVRERFHYHALLFVVMMRNMTEFAWNADHFWVLIPDMIVVLVAELFVDWLKHAFITKFNEIPAEVYREFTTSLAYDMTTSRRKTAFSDHCDLVSRRMGFIPIPLSVLIARIVMQSVSVEGAAGWATVAVGFLCLLSLKVLVNVVALGRAIRIVGDHRETARASPRPKRSSLRGGALPRRSVSFVGATRQPAPVFERPIYPVGSSVSIASVKLNPEMLKMERECAAMAGGAPPQRAASEGQLEGACEADAAVRRRNVAGETSA</sequence>
<evidence type="ECO:0000256" key="3">
    <source>
        <dbReference type="ARBA" id="ARBA00022692"/>
    </source>
</evidence>
<keyword evidence="8" id="KW-1185">Reference proteome</keyword>
<evidence type="ECO:0000313" key="8">
    <source>
        <dbReference type="Proteomes" id="UP000695022"/>
    </source>
</evidence>
<dbReference type="InterPro" id="IPR008010">
    <property type="entry name" value="Tatp1"/>
</dbReference>
<comment type="subcellular location">
    <subcellularLocation>
        <location evidence="1">Membrane</location>
        <topology evidence="1">Multi-pass membrane protein</topology>
    </subcellularLocation>
</comment>
<keyword evidence="4 7" id="KW-1133">Transmembrane helix</keyword>
<feature type="transmembrane region" description="Helical" evidence="7">
    <location>
        <begin position="276"/>
        <end position="299"/>
    </location>
</feature>
<evidence type="ECO:0000256" key="2">
    <source>
        <dbReference type="ARBA" id="ARBA00008803"/>
    </source>
</evidence>
<feature type="transmembrane region" description="Helical" evidence="7">
    <location>
        <begin position="440"/>
        <end position="459"/>
    </location>
</feature>
<feature type="transmembrane region" description="Helical" evidence="7">
    <location>
        <begin position="205"/>
        <end position="226"/>
    </location>
</feature>
<feature type="compositionally biased region" description="Basic and acidic residues" evidence="6">
    <location>
        <begin position="1"/>
        <end position="24"/>
    </location>
</feature>
<feature type="transmembrane region" description="Helical" evidence="7">
    <location>
        <begin position="374"/>
        <end position="393"/>
    </location>
</feature>